<feature type="transmembrane region" description="Helical" evidence="9">
    <location>
        <begin position="53"/>
        <end position="71"/>
    </location>
</feature>
<keyword evidence="6" id="KW-0406">Ion transport</keyword>
<dbReference type="GO" id="GO:0005886">
    <property type="term" value="C:plasma membrane"/>
    <property type="evidence" value="ECO:0007669"/>
    <property type="project" value="UniProtKB-SubCell"/>
</dbReference>
<gene>
    <name evidence="10" type="ORF">BEN48_05530</name>
</gene>
<dbReference type="Proteomes" id="UP000177791">
    <property type="component" value="Unassembled WGS sequence"/>
</dbReference>
<reference evidence="10 11" key="1">
    <citation type="submission" date="2016-08" db="EMBL/GenBank/DDBJ databases">
        <title>Hymenobacter coccineus sp. nov., Hymenobacter lapidarius sp. nov. and Hymenobacter glacialis sp. nov., isolated from Antarctic soil.</title>
        <authorList>
            <person name="Sedlacek I."/>
            <person name="Kralova S."/>
            <person name="Kyrova K."/>
            <person name="Maslanova I."/>
            <person name="Stankova E."/>
            <person name="Vrbovska V."/>
            <person name="Nemec M."/>
            <person name="Bartak M."/>
            <person name="Svec P."/>
            <person name="Busse H.-J."/>
            <person name="Pantucek R."/>
        </authorList>
    </citation>
    <scope>NUCLEOTIDE SEQUENCE [LARGE SCALE GENOMIC DNA]</scope>
    <source>
        <strain evidence="10 11">CCM 8648</strain>
    </source>
</reference>
<evidence type="ECO:0000256" key="9">
    <source>
        <dbReference type="SAM" id="Phobius"/>
    </source>
</evidence>
<proteinExistence type="inferred from homology"/>
<feature type="transmembrane region" description="Helical" evidence="9">
    <location>
        <begin position="236"/>
        <end position="255"/>
    </location>
</feature>
<dbReference type="AlphaFoldDB" id="A0A1G1SSV8"/>
<evidence type="ECO:0000256" key="2">
    <source>
        <dbReference type="ARBA" id="ARBA00022448"/>
    </source>
</evidence>
<dbReference type="OrthoDB" id="445589at2"/>
<evidence type="ECO:0000256" key="6">
    <source>
        <dbReference type="ARBA" id="ARBA00023065"/>
    </source>
</evidence>
<evidence type="ECO:0000256" key="1">
    <source>
        <dbReference type="ARBA" id="ARBA00004651"/>
    </source>
</evidence>
<accession>A0A1G1SSV8</accession>
<evidence type="ECO:0000313" key="10">
    <source>
        <dbReference type="EMBL" id="OGX81698.1"/>
    </source>
</evidence>
<dbReference type="RefSeq" id="WP_070735921.1">
    <property type="nucleotide sequence ID" value="NZ_MDZC01000112.1"/>
</dbReference>
<comment type="similarity">
    <text evidence="8">Belongs to the anion channel-forming bestrophin (TC 1.A.46) family.</text>
</comment>
<evidence type="ECO:0000256" key="3">
    <source>
        <dbReference type="ARBA" id="ARBA00022475"/>
    </source>
</evidence>
<evidence type="ECO:0000256" key="8">
    <source>
        <dbReference type="ARBA" id="ARBA00034708"/>
    </source>
</evidence>
<keyword evidence="2" id="KW-0813">Transport</keyword>
<evidence type="ECO:0000256" key="5">
    <source>
        <dbReference type="ARBA" id="ARBA00022989"/>
    </source>
</evidence>
<protein>
    <recommendedName>
        <fullName evidence="12">Bestrophin</fullName>
    </recommendedName>
</protein>
<comment type="caution">
    <text evidence="10">The sequence shown here is derived from an EMBL/GenBank/DDBJ whole genome shotgun (WGS) entry which is preliminary data.</text>
</comment>
<evidence type="ECO:0008006" key="12">
    <source>
        <dbReference type="Google" id="ProtNLM"/>
    </source>
</evidence>
<dbReference type="EMBL" id="MDZC01000112">
    <property type="protein sequence ID" value="OGX81698.1"/>
    <property type="molecule type" value="Genomic_DNA"/>
</dbReference>
<evidence type="ECO:0000256" key="4">
    <source>
        <dbReference type="ARBA" id="ARBA00022692"/>
    </source>
</evidence>
<keyword evidence="3" id="KW-1003">Cell membrane</keyword>
<keyword evidence="11" id="KW-1185">Reference proteome</keyword>
<dbReference type="InterPro" id="IPR044669">
    <property type="entry name" value="YneE/VCCN1/2-like"/>
</dbReference>
<keyword evidence="5 9" id="KW-1133">Transmembrane helix</keyword>
<dbReference type="PANTHER" id="PTHR33281:SF19">
    <property type="entry name" value="VOLTAGE-DEPENDENT ANION CHANNEL-FORMING PROTEIN YNEE"/>
    <property type="match status" value="1"/>
</dbReference>
<dbReference type="PANTHER" id="PTHR33281">
    <property type="entry name" value="UPF0187 PROTEIN YNEE"/>
    <property type="match status" value="1"/>
</dbReference>
<organism evidence="10 11">
    <name type="scientific">Hymenobacter glacialis</name>
    <dbReference type="NCBI Taxonomy" id="1908236"/>
    <lineage>
        <taxon>Bacteria</taxon>
        <taxon>Pseudomonadati</taxon>
        <taxon>Bacteroidota</taxon>
        <taxon>Cytophagia</taxon>
        <taxon>Cytophagales</taxon>
        <taxon>Hymenobacteraceae</taxon>
        <taxon>Hymenobacter</taxon>
    </lineage>
</organism>
<keyword evidence="7 9" id="KW-0472">Membrane</keyword>
<dbReference type="GO" id="GO:0005254">
    <property type="term" value="F:chloride channel activity"/>
    <property type="evidence" value="ECO:0007669"/>
    <property type="project" value="InterPro"/>
</dbReference>
<feature type="transmembrane region" description="Helical" evidence="9">
    <location>
        <begin position="21"/>
        <end position="41"/>
    </location>
</feature>
<feature type="transmembrane region" description="Helical" evidence="9">
    <location>
        <begin position="211"/>
        <end position="230"/>
    </location>
</feature>
<sequence length="307" mass="34828">MIVYQGGDWWRALRHFQTSTVIRLLLKRVALVGLYGSVIAVTSLDFHTLNVRIGREYLSILGILLSLLLVFRTNTAYDRYYEGRKVWGVLVSQCRGLAMEMNALLPREAKSSRRYFAALISNFPIAVEGSLRNKVRFDKMEATPDIIERLQKAESVASTIIAVLMESVEQLRQVQIFDPIHLINIKQHYLSMMAVNGTCERIKATPIPYSYSFFIKCYITIFIMIMPLVLVDSCGWWMVPITMIGAYAMLGLEMIGNEIENPFGYDSNDLPITQLSNKIRVSVHDLLGVELPAEKKALASVPYSIVH</sequence>
<evidence type="ECO:0000256" key="7">
    <source>
        <dbReference type="ARBA" id="ARBA00023136"/>
    </source>
</evidence>
<keyword evidence="4 9" id="KW-0812">Transmembrane</keyword>
<dbReference type="Pfam" id="PF25539">
    <property type="entry name" value="Bestrophin_2"/>
    <property type="match status" value="1"/>
</dbReference>
<evidence type="ECO:0000313" key="11">
    <source>
        <dbReference type="Proteomes" id="UP000177791"/>
    </source>
</evidence>
<comment type="subcellular location">
    <subcellularLocation>
        <location evidence="1">Cell membrane</location>
        <topology evidence="1">Multi-pass membrane protein</topology>
    </subcellularLocation>
</comment>
<name>A0A1G1SSV8_9BACT</name>